<protein>
    <submittedName>
        <fullName evidence="4">Acyltransferase</fullName>
    </submittedName>
</protein>
<keyword evidence="5" id="KW-1185">Reference proteome</keyword>
<keyword evidence="4" id="KW-0012">Acyltransferase</keyword>
<feature type="transmembrane region" description="Helical" evidence="2">
    <location>
        <begin position="256"/>
        <end position="276"/>
    </location>
</feature>
<comment type="caution">
    <text evidence="4">The sequence shown here is derived from an EMBL/GenBank/DDBJ whole genome shotgun (WGS) entry which is preliminary data.</text>
</comment>
<keyword evidence="2" id="KW-0472">Membrane</keyword>
<dbReference type="RefSeq" id="WP_051859657.1">
    <property type="nucleotide sequence ID" value="NZ_BNEE01000002.1"/>
</dbReference>
<dbReference type="PANTHER" id="PTHR23028:SF53">
    <property type="entry name" value="ACYL_TRANSF_3 DOMAIN-CONTAINING PROTEIN"/>
    <property type="match status" value="1"/>
</dbReference>
<dbReference type="EMBL" id="BNEE01000002">
    <property type="protein sequence ID" value="GHI82679.1"/>
    <property type="molecule type" value="Genomic_DNA"/>
</dbReference>
<accession>A0A919GSF0</accession>
<keyword evidence="2" id="KW-0812">Transmembrane</keyword>
<dbReference type="GO" id="GO:0016020">
    <property type="term" value="C:membrane"/>
    <property type="evidence" value="ECO:0007669"/>
    <property type="project" value="TreeGrafter"/>
</dbReference>
<name>A0A919GSF0_9ACTN</name>
<feature type="transmembrane region" description="Helical" evidence="2">
    <location>
        <begin position="90"/>
        <end position="111"/>
    </location>
</feature>
<dbReference type="InterPro" id="IPR050879">
    <property type="entry name" value="Acyltransferase_3"/>
</dbReference>
<feature type="transmembrane region" description="Helical" evidence="2">
    <location>
        <begin position="168"/>
        <end position="186"/>
    </location>
</feature>
<dbReference type="AlphaFoldDB" id="A0A919GSF0"/>
<feature type="transmembrane region" description="Helical" evidence="2">
    <location>
        <begin position="283"/>
        <end position="306"/>
    </location>
</feature>
<proteinExistence type="predicted"/>
<keyword evidence="4" id="KW-0808">Transferase</keyword>
<evidence type="ECO:0000313" key="4">
    <source>
        <dbReference type="EMBL" id="GHI82679.1"/>
    </source>
</evidence>
<sequence length="405" mass="44316">MSAGSAVRGTGPRLAVLDGVRILAAAAVVFYHYVALDSGWGEPTEDVFPGARPFAVYGWLGVEVFFLVSGFVICMSAWGRTLGDFTVSRISRLFPAYWAGIVFTALVLFTWPDVSPLKAFSDVVVNLSMLQGGVGVPNVDQAYWTLFVELKFYVLFAVVVVRGVTYRNCVLFCGLWTLAGAVAPGVDNLTLSFFAVPSYSPYFIAGIAFYLMRRFGPSGVLWAVIGLQFLLAQHYVHGRMVTNLGRGLTEETPAWPAHVIIAIGFLGMGAIALGAFDRVQWSWLPHVGALTYPFYLIHMMAGLTLIHRFRNDMAPVPLLLGVTTLMLVLAWGIHRFVERPLGRVLRDQLRRGMRDIRSATPQLPATLPRIPAQPTASHDDRACAHHAAASAQRPTAPPETPRSSP</sequence>
<gene>
    <name evidence="4" type="ORF">Sxan_00430</name>
</gene>
<dbReference type="GO" id="GO:0016747">
    <property type="term" value="F:acyltransferase activity, transferring groups other than amino-acyl groups"/>
    <property type="evidence" value="ECO:0007669"/>
    <property type="project" value="InterPro"/>
</dbReference>
<feature type="transmembrane region" description="Helical" evidence="2">
    <location>
        <begin position="318"/>
        <end position="337"/>
    </location>
</feature>
<dbReference type="OrthoDB" id="9807745at2"/>
<dbReference type="GO" id="GO:0009103">
    <property type="term" value="P:lipopolysaccharide biosynthetic process"/>
    <property type="evidence" value="ECO:0007669"/>
    <property type="project" value="TreeGrafter"/>
</dbReference>
<feature type="domain" description="Acyltransferase 3" evidence="3">
    <location>
        <begin position="17"/>
        <end position="334"/>
    </location>
</feature>
<evidence type="ECO:0000259" key="3">
    <source>
        <dbReference type="Pfam" id="PF01757"/>
    </source>
</evidence>
<dbReference type="Pfam" id="PF01757">
    <property type="entry name" value="Acyl_transf_3"/>
    <property type="match status" value="1"/>
</dbReference>
<organism evidence="4 5">
    <name type="scientific">Streptomyces xanthophaeus</name>
    <dbReference type="NCBI Taxonomy" id="67385"/>
    <lineage>
        <taxon>Bacteria</taxon>
        <taxon>Bacillati</taxon>
        <taxon>Actinomycetota</taxon>
        <taxon>Actinomycetes</taxon>
        <taxon>Kitasatosporales</taxon>
        <taxon>Streptomycetaceae</taxon>
        <taxon>Streptomyces</taxon>
    </lineage>
</organism>
<feature type="transmembrane region" description="Helical" evidence="2">
    <location>
        <begin position="192"/>
        <end position="212"/>
    </location>
</feature>
<feature type="transmembrane region" description="Helical" evidence="2">
    <location>
        <begin position="12"/>
        <end position="34"/>
    </location>
</feature>
<reference evidence="4" key="1">
    <citation type="submission" date="2020-09" db="EMBL/GenBank/DDBJ databases">
        <title>Whole genome shotgun sequence of Streptomyces xanthophaeus NBRC 12829.</title>
        <authorList>
            <person name="Komaki H."/>
            <person name="Tamura T."/>
        </authorList>
    </citation>
    <scope>NUCLEOTIDE SEQUENCE</scope>
    <source>
        <strain evidence="4">NBRC 12829</strain>
    </source>
</reference>
<feature type="compositionally biased region" description="Pro residues" evidence="1">
    <location>
        <begin position="395"/>
        <end position="405"/>
    </location>
</feature>
<evidence type="ECO:0000256" key="2">
    <source>
        <dbReference type="SAM" id="Phobius"/>
    </source>
</evidence>
<dbReference type="Proteomes" id="UP000600026">
    <property type="component" value="Unassembled WGS sequence"/>
</dbReference>
<feature type="transmembrane region" description="Helical" evidence="2">
    <location>
        <begin position="142"/>
        <end position="161"/>
    </location>
</feature>
<evidence type="ECO:0000256" key="1">
    <source>
        <dbReference type="SAM" id="MobiDB-lite"/>
    </source>
</evidence>
<evidence type="ECO:0000313" key="5">
    <source>
        <dbReference type="Proteomes" id="UP000600026"/>
    </source>
</evidence>
<feature type="region of interest" description="Disordered" evidence="1">
    <location>
        <begin position="363"/>
        <end position="405"/>
    </location>
</feature>
<keyword evidence="2" id="KW-1133">Transmembrane helix</keyword>
<dbReference type="PANTHER" id="PTHR23028">
    <property type="entry name" value="ACETYLTRANSFERASE"/>
    <property type="match status" value="1"/>
</dbReference>
<dbReference type="InterPro" id="IPR002656">
    <property type="entry name" value="Acyl_transf_3_dom"/>
</dbReference>
<feature type="transmembrane region" description="Helical" evidence="2">
    <location>
        <begin position="219"/>
        <end position="236"/>
    </location>
</feature>
<feature type="transmembrane region" description="Helical" evidence="2">
    <location>
        <begin position="54"/>
        <end position="78"/>
    </location>
</feature>